<dbReference type="EMBL" id="JBHRSS010000003">
    <property type="protein sequence ID" value="MFC3103034.1"/>
    <property type="molecule type" value="Genomic_DNA"/>
</dbReference>
<name>A0ABV7EMB3_9GAMM</name>
<evidence type="ECO:0000256" key="2">
    <source>
        <dbReference type="SAM" id="SignalP"/>
    </source>
</evidence>
<organism evidence="3 4">
    <name type="scientific">Salinisphaera aquimarina</name>
    <dbReference type="NCBI Taxonomy" id="2094031"/>
    <lineage>
        <taxon>Bacteria</taxon>
        <taxon>Pseudomonadati</taxon>
        <taxon>Pseudomonadota</taxon>
        <taxon>Gammaproteobacteria</taxon>
        <taxon>Salinisphaerales</taxon>
        <taxon>Salinisphaeraceae</taxon>
        <taxon>Salinisphaera</taxon>
    </lineage>
</organism>
<accession>A0ABV7EMB3</accession>
<dbReference type="Proteomes" id="UP001595462">
    <property type="component" value="Unassembled WGS sequence"/>
</dbReference>
<protein>
    <submittedName>
        <fullName evidence="3">DUF4331 domain-containing protein</fullName>
    </submittedName>
</protein>
<dbReference type="InterPro" id="IPR025566">
    <property type="entry name" value="DUF4331"/>
</dbReference>
<keyword evidence="4" id="KW-1185">Reference proteome</keyword>
<evidence type="ECO:0000313" key="4">
    <source>
        <dbReference type="Proteomes" id="UP001595462"/>
    </source>
</evidence>
<feature type="region of interest" description="Disordered" evidence="1">
    <location>
        <begin position="515"/>
        <end position="542"/>
    </location>
</feature>
<feature type="signal peptide" evidence="2">
    <location>
        <begin position="1"/>
        <end position="30"/>
    </location>
</feature>
<evidence type="ECO:0000313" key="3">
    <source>
        <dbReference type="EMBL" id="MFC3103034.1"/>
    </source>
</evidence>
<gene>
    <name evidence="3" type="ORF">ACFOSU_03935</name>
</gene>
<feature type="chain" id="PRO_5045376683" evidence="2">
    <location>
        <begin position="31"/>
        <end position="542"/>
    </location>
</feature>
<feature type="region of interest" description="Disordered" evidence="1">
    <location>
        <begin position="300"/>
        <end position="330"/>
    </location>
</feature>
<keyword evidence="2" id="KW-0732">Signal</keyword>
<reference evidence="4" key="1">
    <citation type="journal article" date="2019" name="Int. J. Syst. Evol. Microbiol.">
        <title>The Global Catalogue of Microorganisms (GCM) 10K type strain sequencing project: providing services to taxonomists for standard genome sequencing and annotation.</title>
        <authorList>
            <consortium name="The Broad Institute Genomics Platform"/>
            <consortium name="The Broad Institute Genome Sequencing Center for Infectious Disease"/>
            <person name="Wu L."/>
            <person name="Ma J."/>
        </authorList>
    </citation>
    <scope>NUCLEOTIDE SEQUENCE [LARGE SCALE GENOMIC DNA]</scope>
    <source>
        <strain evidence="4">KCTC 52640</strain>
    </source>
</reference>
<comment type="caution">
    <text evidence="3">The sequence shown here is derived from an EMBL/GenBank/DDBJ whole genome shotgun (WGS) entry which is preliminary data.</text>
</comment>
<sequence length="542" mass="56875">MRKIKQGWPLVAASAATAVVCLGMGVTAQASSHREAPFITSAPKVDGTDFYMFRSYGDDAATDSVTLIANYDPLQASYGGPNYFELDPNAVYEIHIDNDGDAVEDLTFQFKFNNVFNVPAVPAGQDAEGNDVTTTVPLVNIGPTEAGDDNANLSVIQNYTVNLIRGDRRTGSASALTSSDGGSTFIKPMANIGNKSFPDYESYADQYMYSVNIPGCDTQGKLFAGQRKEGFVVNLGELFDLVNQNSADAPVAPGYARNAGRNILADKNITSLALQVPTSCLITGTDSPSIGGWTTASLPQAGVLNPNPQTPNTDSNTGSQVRGGPLSQVSRLGSPLVNEVVIGLDQKDRFNTSEPVDDPQFLQFVTNPSLPVLVTALFPAVQTPANPRSDLVSAFLTGLLLQDGDGNVVFSNQVGTGTPTPGEMLRLNTAVAPVALADQNSLGLLACDTSGFPNGRRPFDDIVDIELNAAEGAITADNPNSLQTCDVSSGTPTIVNEGNVVTDGALPNRAEYDSSFPYLQTPIPGSPNTAADDASTDDANDG</sequence>
<dbReference type="Pfam" id="PF14224">
    <property type="entry name" value="DUF4331"/>
    <property type="match status" value="1"/>
</dbReference>
<evidence type="ECO:0000256" key="1">
    <source>
        <dbReference type="SAM" id="MobiDB-lite"/>
    </source>
</evidence>
<proteinExistence type="predicted"/>
<feature type="compositionally biased region" description="Polar residues" evidence="1">
    <location>
        <begin position="306"/>
        <end position="320"/>
    </location>
</feature>
<dbReference type="RefSeq" id="WP_380686670.1">
    <property type="nucleotide sequence ID" value="NZ_JBHRSS010000003.1"/>
</dbReference>